<protein>
    <submittedName>
        <fullName evidence="3">Uncharacterized protein</fullName>
    </submittedName>
</protein>
<keyword evidence="2" id="KW-0732">Signal</keyword>
<gene>
    <name evidence="3" type="ORF">FNJ47_05220</name>
</gene>
<organism evidence="3 4">
    <name type="scientific">Bradyrhizobium uaiense</name>
    <dbReference type="NCBI Taxonomy" id="2594946"/>
    <lineage>
        <taxon>Bacteria</taxon>
        <taxon>Pseudomonadati</taxon>
        <taxon>Pseudomonadota</taxon>
        <taxon>Alphaproteobacteria</taxon>
        <taxon>Hyphomicrobiales</taxon>
        <taxon>Nitrobacteraceae</taxon>
        <taxon>Bradyrhizobium</taxon>
    </lineage>
</organism>
<feature type="signal peptide" evidence="2">
    <location>
        <begin position="1"/>
        <end position="25"/>
    </location>
</feature>
<feature type="compositionally biased region" description="Basic and acidic residues" evidence="1">
    <location>
        <begin position="60"/>
        <end position="69"/>
    </location>
</feature>
<evidence type="ECO:0000313" key="3">
    <source>
        <dbReference type="EMBL" id="NEU95246.1"/>
    </source>
</evidence>
<dbReference type="RefSeq" id="WP_163151275.1">
    <property type="nucleotide sequence ID" value="NZ_VKHP01000011.1"/>
</dbReference>
<accession>A0A6P1B9W4</accession>
<dbReference type="Proteomes" id="UP000468531">
    <property type="component" value="Unassembled WGS sequence"/>
</dbReference>
<dbReference type="EMBL" id="VKHP01000011">
    <property type="protein sequence ID" value="NEU95246.1"/>
    <property type="molecule type" value="Genomic_DNA"/>
</dbReference>
<feature type="chain" id="PRO_5026936084" evidence="2">
    <location>
        <begin position="26"/>
        <end position="88"/>
    </location>
</feature>
<name>A0A6P1B9W4_9BRAD</name>
<sequence>MRFTSTIVVACLSGALLLQGSWAFADPQTDEGKTVFGNAPIGHLQPRARPFSPDSSADQAEQRRESDFDVKERKLDEEFNKKLDICRC</sequence>
<evidence type="ECO:0000256" key="1">
    <source>
        <dbReference type="SAM" id="MobiDB-lite"/>
    </source>
</evidence>
<dbReference type="AlphaFoldDB" id="A0A6P1B9W4"/>
<comment type="caution">
    <text evidence="3">The sequence shown here is derived from an EMBL/GenBank/DDBJ whole genome shotgun (WGS) entry which is preliminary data.</text>
</comment>
<evidence type="ECO:0000313" key="4">
    <source>
        <dbReference type="Proteomes" id="UP000468531"/>
    </source>
</evidence>
<reference evidence="3 4" key="1">
    <citation type="journal article" date="2020" name="Arch. Microbiol.">
        <title>Bradyrhizobium uaiense sp. nov., a new highly efficient cowpea symbiont.</title>
        <authorList>
            <person name="Cabral Michel D."/>
            <person name="Azarias Guimaraes A."/>
            <person name="Martins da Costa E."/>
            <person name="Soares de Carvalho T."/>
            <person name="Balsanelli E."/>
            <person name="Willems A."/>
            <person name="Maltempi de Souza E."/>
            <person name="de Souza Moreira F.M."/>
        </authorList>
    </citation>
    <scope>NUCLEOTIDE SEQUENCE [LARGE SCALE GENOMIC DNA]</scope>
    <source>
        <strain evidence="3 4">UFLA 03-164</strain>
    </source>
</reference>
<keyword evidence="4" id="KW-1185">Reference proteome</keyword>
<evidence type="ECO:0000256" key="2">
    <source>
        <dbReference type="SAM" id="SignalP"/>
    </source>
</evidence>
<proteinExistence type="predicted"/>
<feature type="region of interest" description="Disordered" evidence="1">
    <location>
        <begin position="34"/>
        <end position="69"/>
    </location>
</feature>